<protein>
    <submittedName>
        <fullName evidence="10 11">Homeodomain transcription factor</fullName>
    </submittedName>
</protein>
<dbReference type="OMA" id="IPTFCRL"/>
<evidence type="ECO:0000256" key="1">
    <source>
        <dbReference type="ARBA" id="ARBA00004141"/>
    </source>
</evidence>
<evidence type="ECO:0000256" key="3">
    <source>
        <dbReference type="ARBA" id="ARBA00022989"/>
    </source>
</evidence>
<dbReference type="GeneID" id="111598209"/>
<feature type="transmembrane region" description="Helical" evidence="7">
    <location>
        <begin position="71"/>
        <end position="90"/>
    </location>
</feature>
<feature type="transmembrane region" description="Helical" evidence="7">
    <location>
        <begin position="728"/>
        <end position="748"/>
    </location>
</feature>
<feature type="transmembrane region" description="Helical" evidence="7">
    <location>
        <begin position="151"/>
        <end position="169"/>
    </location>
</feature>
<keyword evidence="10 11" id="KW-0238">DNA-binding</keyword>
<dbReference type="RefSeq" id="XP_023169116.2">
    <property type="nucleotide sequence ID" value="XM_023313348.2"/>
</dbReference>
<proteinExistence type="predicted"/>
<dbReference type="Pfam" id="PF12129">
    <property type="entry name" value="PHTF1-2_N"/>
    <property type="match status" value="1"/>
</dbReference>
<feature type="transmembrane region" description="Helical" evidence="7">
    <location>
        <begin position="701"/>
        <end position="722"/>
    </location>
</feature>
<evidence type="ECO:0000259" key="8">
    <source>
        <dbReference type="Pfam" id="PF12129"/>
    </source>
</evidence>
<sequence>MKLDEIVAWYQKRIGTYDKQEWEKTVEQRILDGFNSINLKNTKLKTELIDVDLVRGSTFPKAKPKQTLLTVIRLAILRYLLLPLYAQWWVKQTTPNAFGFILCLYVTQLINWAVYIMHSNRLVPLAYVQETNGTTTAGAAVDKQTEENADLLSALLIPCALSLLISLIHSQIVATNTAPGVSNKSKLRRFSMSTLGEKPNAPREQRLRRRKKFVRLRQAESDDSQSNSNHALSTRRAKLPPLNTEASPDSKPCNCNTVPSEEIFPSTTAITIHHHHQAAAADSTTLNDPLYNLRQTANSASESPHKKRNVNWHTPIQIYATFEQNELPSSSIEHNKSNGPATNGARLEPNYRPANRSIGEDDGFESLNNKSSSGEDNNHSPNVNSAPNAGSTTNVVTVPPTHLRLRLNVSSSNNTTADSTDKITHESTSSCAESDECDDADIISSPASAGTQECNTSATDWLGVTTNSEDCSYTSELDQSDGGYSKHQACSDEEMPELDITPTTILNPHSSLDRISCTIWDQRDAKKAQMSVLEIASCIIERVDSLGVTNDYIYIGVFFSFLLTFIPTFCRLCEITIDADKANEISYFYMPQLLWKKSSSSFFTLLGFAFGEEQWERTVLALGFVQRLCLTLILFMIFAVAERTFKQRFLYAKLFSHLTSSRRARKSNLPHFRLNKVRNIKTWLSVRSYLKKRGPQRSVDIIVSAAFIVTLLLLAFLSVEWLKDSVNLHTHLTLEALIWSITIGIYLLRFMTLGQKIQHKYRSVSVLITEQINLYLQIEQKPKKKEELMVSNSVLKLAADLLKELETPFKISGLSANPYLFTTIKVVILSALSGVLSEVLGFKLKLHKIKIK</sequence>
<feature type="transmembrane region" description="Helical" evidence="7">
    <location>
        <begin position="96"/>
        <end position="117"/>
    </location>
</feature>
<evidence type="ECO:0000256" key="2">
    <source>
        <dbReference type="ARBA" id="ARBA00022692"/>
    </source>
</evidence>
<keyword evidence="10 11" id="KW-0371">Homeobox</keyword>
<feature type="compositionally biased region" description="Polar residues" evidence="6">
    <location>
        <begin position="328"/>
        <end position="341"/>
    </location>
</feature>
<dbReference type="GO" id="GO:0003677">
    <property type="term" value="F:DNA binding"/>
    <property type="evidence" value="ECO:0007669"/>
    <property type="project" value="UniProtKB-KW"/>
</dbReference>
<dbReference type="InterPro" id="IPR039775">
    <property type="entry name" value="PHTF1/2"/>
</dbReference>
<evidence type="ECO:0000256" key="7">
    <source>
        <dbReference type="SAM" id="Phobius"/>
    </source>
</evidence>
<organism evidence="9 10">
    <name type="scientific">Drosophila hydei</name>
    <name type="common">Fruit fly</name>
    <dbReference type="NCBI Taxonomy" id="7224"/>
    <lineage>
        <taxon>Eukaryota</taxon>
        <taxon>Metazoa</taxon>
        <taxon>Ecdysozoa</taxon>
        <taxon>Arthropoda</taxon>
        <taxon>Hexapoda</taxon>
        <taxon>Insecta</taxon>
        <taxon>Pterygota</taxon>
        <taxon>Neoptera</taxon>
        <taxon>Endopterygota</taxon>
        <taxon>Diptera</taxon>
        <taxon>Brachycera</taxon>
        <taxon>Muscomorpha</taxon>
        <taxon>Ephydroidea</taxon>
        <taxon>Drosophilidae</taxon>
        <taxon>Drosophila</taxon>
    </lineage>
</organism>
<keyword evidence="4 7" id="KW-0472">Membrane</keyword>
<dbReference type="Proteomes" id="UP000504633">
    <property type="component" value="Unplaced"/>
</dbReference>
<comment type="subcellular location">
    <subcellularLocation>
        <location evidence="1">Membrane</location>
        <topology evidence="1">Multi-pass membrane protein</topology>
    </subcellularLocation>
</comment>
<dbReference type="GO" id="GO:0005783">
    <property type="term" value="C:endoplasmic reticulum"/>
    <property type="evidence" value="ECO:0007669"/>
    <property type="project" value="InterPro"/>
</dbReference>
<feature type="domain" description="PHTF1/2 N-terminal" evidence="8">
    <location>
        <begin position="1"/>
        <end position="177"/>
    </location>
</feature>
<evidence type="ECO:0000256" key="4">
    <source>
        <dbReference type="ARBA" id="ARBA00023136"/>
    </source>
</evidence>
<gene>
    <name evidence="10 11" type="primary">LOC111598209</name>
</gene>
<evidence type="ECO:0000256" key="5">
    <source>
        <dbReference type="ARBA" id="ARBA00023180"/>
    </source>
</evidence>
<dbReference type="GO" id="GO:0016020">
    <property type="term" value="C:membrane"/>
    <property type="evidence" value="ECO:0007669"/>
    <property type="project" value="UniProtKB-SubCell"/>
</dbReference>
<dbReference type="RefSeq" id="XP_023169115.2">
    <property type="nucleotide sequence ID" value="XM_023313347.2"/>
</dbReference>
<dbReference type="AlphaFoldDB" id="A0A6J1LNK6"/>
<dbReference type="KEGG" id="dhe:111598209"/>
<keyword evidence="5" id="KW-0325">Glycoprotein</keyword>
<evidence type="ECO:0000256" key="6">
    <source>
        <dbReference type="SAM" id="MobiDB-lite"/>
    </source>
</evidence>
<keyword evidence="2 7" id="KW-0812">Transmembrane</keyword>
<evidence type="ECO:0000313" key="11">
    <source>
        <dbReference type="RefSeq" id="XP_023169116.2"/>
    </source>
</evidence>
<name>A0A6J1LNK6_DROHY</name>
<keyword evidence="9" id="KW-1185">Reference proteome</keyword>
<dbReference type="CTD" id="35583"/>
<feature type="region of interest" description="Disordered" evidence="6">
    <location>
        <begin position="328"/>
        <end position="436"/>
    </location>
</feature>
<dbReference type="InterPro" id="IPR021980">
    <property type="entry name" value="PHTF1/2_N"/>
</dbReference>
<accession>A0A6J1LNK6</accession>
<evidence type="ECO:0000313" key="10">
    <source>
        <dbReference type="RefSeq" id="XP_023169115.2"/>
    </source>
</evidence>
<feature type="region of interest" description="Disordered" evidence="6">
    <location>
        <begin position="215"/>
        <end position="252"/>
    </location>
</feature>
<dbReference type="PANTHER" id="PTHR12680">
    <property type="entry name" value="PUTATIVE HOMEODOMAIN TRANSCRIPTION FACTOR PHTF"/>
    <property type="match status" value="1"/>
</dbReference>
<dbReference type="OrthoDB" id="10066656at2759"/>
<evidence type="ECO:0000313" key="9">
    <source>
        <dbReference type="Proteomes" id="UP000504633"/>
    </source>
</evidence>
<feature type="compositionally biased region" description="Polar residues" evidence="6">
    <location>
        <begin position="366"/>
        <end position="396"/>
    </location>
</feature>
<dbReference type="PANTHER" id="PTHR12680:SF6">
    <property type="entry name" value="PROTEIN PHTF"/>
    <property type="match status" value="1"/>
</dbReference>
<keyword evidence="3 7" id="KW-1133">Transmembrane helix</keyword>
<feature type="transmembrane region" description="Helical" evidence="7">
    <location>
        <begin position="617"/>
        <end position="641"/>
    </location>
</feature>
<reference evidence="10 11" key="1">
    <citation type="submission" date="2025-04" db="UniProtKB">
        <authorList>
            <consortium name="RefSeq"/>
        </authorList>
    </citation>
    <scope>IDENTIFICATION</scope>
    <source>
        <strain evidence="10 11">15085-1641.00</strain>
        <tissue evidence="10 11">Whole body</tissue>
    </source>
</reference>